<dbReference type="InterPro" id="IPR016047">
    <property type="entry name" value="M23ase_b-sheet_dom"/>
</dbReference>
<feature type="transmembrane region" description="Helical" evidence="1">
    <location>
        <begin position="35"/>
        <end position="54"/>
    </location>
</feature>
<dbReference type="Gene3D" id="2.70.70.10">
    <property type="entry name" value="Glucose Permease (Domain IIA)"/>
    <property type="match status" value="1"/>
</dbReference>
<dbReference type="SUPFAM" id="SSF51261">
    <property type="entry name" value="Duplicated hybrid motif"/>
    <property type="match status" value="1"/>
</dbReference>
<comment type="caution">
    <text evidence="3">The sequence shown here is derived from an EMBL/GenBank/DDBJ whole genome shotgun (WGS) entry which is preliminary data.</text>
</comment>
<dbReference type="PANTHER" id="PTHR21666">
    <property type="entry name" value="PEPTIDASE-RELATED"/>
    <property type="match status" value="1"/>
</dbReference>
<dbReference type="InterPro" id="IPR050570">
    <property type="entry name" value="Cell_wall_metabolism_enzyme"/>
</dbReference>
<dbReference type="EMBL" id="JACVEL010000003">
    <property type="protein sequence ID" value="MBC9812218.1"/>
    <property type="molecule type" value="Genomic_DNA"/>
</dbReference>
<reference evidence="3" key="1">
    <citation type="submission" date="2020-09" db="EMBL/GenBank/DDBJ databases">
        <title>Taishania pollutisoli gen. nov., sp. nov., Isolated from Tetrabromobisphenol A-Contaminated Soil.</title>
        <authorList>
            <person name="Chen Q."/>
        </authorList>
    </citation>
    <scope>NUCLEOTIDE SEQUENCE</scope>
    <source>
        <strain evidence="3">CZZ-1</strain>
    </source>
</reference>
<evidence type="ECO:0000313" key="3">
    <source>
        <dbReference type="EMBL" id="MBC9812218.1"/>
    </source>
</evidence>
<name>A0A8J6TZJ8_9FLAO</name>
<dbReference type="Proteomes" id="UP000652681">
    <property type="component" value="Unassembled WGS sequence"/>
</dbReference>
<sequence>MRRWLTNWQKQLKFAVYDPKNFNEIFGFTTSKIRLFSLVLLVFIITVVLVFFVLSRTSFGKNLITAGTSPEEAEIIDQRVRIDSLAGQVKAQDAYIANLRRLLFGDFKADSVASEKPEVKINPNSINANPSKAELQVGENVKADQYTNSAKTPTDFVHFIVPVKGKISQRFNAKNHQAIDIVTPPDTYFAACLSGTVIYSGFSQKDGNILIIEHPNNYLSVYKHARTTLKKAGEKVRVGDVIGIVGNTGANTSGPHLHFELWLNQQAVDPMKYMQFE</sequence>
<keyword evidence="1" id="KW-0812">Transmembrane</keyword>
<evidence type="ECO:0000259" key="2">
    <source>
        <dbReference type="Pfam" id="PF01551"/>
    </source>
</evidence>
<dbReference type="CDD" id="cd12797">
    <property type="entry name" value="M23_peptidase"/>
    <property type="match status" value="1"/>
</dbReference>
<gene>
    <name evidence="3" type="ORF">H9Y05_06965</name>
</gene>
<dbReference type="Pfam" id="PF01551">
    <property type="entry name" value="Peptidase_M23"/>
    <property type="match status" value="1"/>
</dbReference>
<dbReference type="InterPro" id="IPR011055">
    <property type="entry name" value="Dup_hybrid_motif"/>
</dbReference>
<protein>
    <submittedName>
        <fullName evidence="3">Peptidoglycan DD-metalloendopeptidase family protein</fullName>
    </submittedName>
</protein>
<evidence type="ECO:0000256" key="1">
    <source>
        <dbReference type="SAM" id="Phobius"/>
    </source>
</evidence>
<dbReference type="GO" id="GO:0004222">
    <property type="term" value="F:metalloendopeptidase activity"/>
    <property type="evidence" value="ECO:0007669"/>
    <property type="project" value="TreeGrafter"/>
</dbReference>
<dbReference type="PANTHER" id="PTHR21666:SF270">
    <property type="entry name" value="MUREIN HYDROLASE ACTIVATOR ENVC"/>
    <property type="match status" value="1"/>
</dbReference>
<proteinExistence type="predicted"/>
<keyword evidence="1" id="KW-1133">Transmembrane helix</keyword>
<feature type="domain" description="M23ase beta-sheet core" evidence="2">
    <location>
        <begin position="175"/>
        <end position="270"/>
    </location>
</feature>
<evidence type="ECO:0000313" key="4">
    <source>
        <dbReference type="Proteomes" id="UP000652681"/>
    </source>
</evidence>
<accession>A0A8J6TZJ8</accession>
<dbReference type="RefSeq" id="WP_216713880.1">
    <property type="nucleotide sequence ID" value="NZ_JACVEL010000003.1"/>
</dbReference>
<keyword evidence="4" id="KW-1185">Reference proteome</keyword>
<organism evidence="3 4">
    <name type="scientific">Taishania pollutisoli</name>
    <dbReference type="NCBI Taxonomy" id="2766479"/>
    <lineage>
        <taxon>Bacteria</taxon>
        <taxon>Pseudomonadati</taxon>
        <taxon>Bacteroidota</taxon>
        <taxon>Flavobacteriia</taxon>
        <taxon>Flavobacteriales</taxon>
        <taxon>Crocinitomicaceae</taxon>
        <taxon>Taishania</taxon>
    </lineage>
</organism>
<keyword evidence="1" id="KW-0472">Membrane</keyword>
<dbReference type="AlphaFoldDB" id="A0A8J6TZJ8"/>